<dbReference type="OrthoDB" id="2398053at2759"/>
<comment type="caution">
    <text evidence="1">The sequence shown here is derived from an EMBL/GenBank/DDBJ whole genome shotgun (WGS) entry which is preliminary data.</text>
</comment>
<dbReference type="EMBL" id="QKWP01002379">
    <property type="protein sequence ID" value="RIB03553.1"/>
    <property type="molecule type" value="Genomic_DNA"/>
</dbReference>
<organism evidence="1 2">
    <name type="scientific">Gigaspora rosea</name>
    <dbReference type="NCBI Taxonomy" id="44941"/>
    <lineage>
        <taxon>Eukaryota</taxon>
        <taxon>Fungi</taxon>
        <taxon>Fungi incertae sedis</taxon>
        <taxon>Mucoromycota</taxon>
        <taxon>Glomeromycotina</taxon>
        <taxon>Glomeromycetes</taxon>
        <taxon>Diversisporales</taxon>
        <taxon>Gigasporaceae</taxon>
        <taxon>Gigaspora</taxon>
    </lineage>
</organism>
<sequence>MILKRIVKKIAYTVPTTSPRIAGHCIFISLRVVLNNDDKNSTAVNTVENVQKRDGSSHNEAGTFQVPLKKKKKGHNLSMGGYDSRADSNVLAAKRLFKNVINLIMLYSVEKEIYSFKRCLAPCDRIIGLFGVTMKDNIPCLLIEWAQDGNLYQYMKTYKTVEKKKMSWQFKTLDIAKAVIIHLDIRSHNSKLDFKYDIYSMAILLWKSADGRETLPHAHIPDRLLKNMWLTRKARWIYDDDEYQPECVVFNKLVRKMWTSQT</sequence>
<gene>
    <name evidence="1" type="ORF">C2G38_2224720</name>
</gene>
<proteinExistence type="predicted"/>
<dbReference type="InterPro" id="IPR011009">
    <property type="entry name" value="Kinase-like_dom_sf"/>
</dbReference>
<accession>A0A397U8C7</accession>
<protein>
    <recommendedName>
        <fullName evidence="3">Protein kinase domain-containing protein</fullName>
    </recommendedName>
</protein>
<name>A0A397U8C7_9GLOM</name>
<dbReference type="Proteomes" id="UP000266673">
    <property type="component" value="Unassembled WGS sequence"/>
</dbReference>
<dbReference type="AlphaFoldDB" id="A0A397U8C7"/>
<dbReference type="SUPFAM" id="SSF56112">
    <property type="entry name" value="Protein kinase-like (PK-like)"/>
    <property type="match status" value="1"/>
</dbReference>
<reference evidence="1 2" key="1">
    <citation type="submission" date="2018-06" db="EMBL/GenBank/DDBJ databases">
        <title>Comparative genomics reveals the genomic features of Rhizophagus irregularis, R. cerebriforme, R. diaphanum and Gigaspora rosea, and their symbiotic lifestyle signature.</title>
        <authorList>
            <person name="Morin E."/>
            <person name="San Clemente H."/>
            <person name="Chen E.C.H."/>
            <person name="De La Providencia I."/>
            <person name="Hainaut M."/>
            <person name="Kuo A."/>
            <person name="Kohler A."/>
            <person name="Murat C."/>
            <person name="Tang N."/>
            <person name="Roy S."/>
            <person name="Loubradou J."/>
            <person name="Henrissat B."/>
            <person name="Grigoriev I.V."/>
            <person name="Corradi N."/>
            <person name="Roux C."/>
            <person name="Martin F.M."/>
        </authorList>
    </citation>
    <scope>NUCLEOTIDE SEQUENCE [LARGE SCALE GENOMIC DNA]</scope>
    <source>
        <strain evidence="1 2">DAOM 194757</strain>
    </source>
</reference>
<evidence type="ECO:0000313" key="1">
    <source>
        <dbReference type="EMBL" id="RIB03553.1"/>
    </source>
</evidence>
<keyword evidence="2" id="KW-1185">Reference proteome</keyword>
<evidence type="ECO:0000313" key="2">
    <source>
        <dbReference type="Proteomes" id="UP000266673"/>
    </source>
</evidence>
<evidence type="ECO:0008006" key="3">
    <source>
        <dbReference type="Google" id="ProtNLM"/>
    </source>
</evidence>